<dbReference type="InterPro" id="IPR006867">
    <property type="entry name" value="DUF632"/>
</dbReference>
<sequence>MFSCSHQSTFDRLYAREKKLYQEARQLRDDPNRIPINSKRFGAVLSVE</sequence>
<proteinExistence type="predicted"/>
<evidence type="ECO:0000313" key="3">
    <source>
        <dbReference type="Proteomes" id="UP001164929"/>
    </source>
</evidence>
<dbReference type="EMBL" id="JAQIZT010000018">
    <property type="protein sequence ID" value="KAJ6958600.1"/>
    <property type="molecule type" value="Genomic_DNA"/>
</dbReference>
<reference evidence="2 3" key="1">
    <citation type="journal article" date="2023" name="Mol. Ecol. Resour.">
        <title>Chromosome-level genome assembly of a triploid poplar Populus alba 'Berolinensis'.</title>
        <authorList>
            <person name="Chen S."/>
            <person name="Yu Y."/>
            <person name="Wang X."/>
            <person name="Wang S."/>
            <person name="Zhang T."/>
            <person name="Zhou Y."/>
            <person name="He R."/>
            <person name="Meng N."/>
            <person name="Wang Y."/>
            <person name="Liu W."/>
            <person name="Liu Z."/>
            <person name="Liu J."/>
            <person name="Guo Q."/>
            <person name="Huang H."/>
            <person name="Sederoff R.R."/>
            <person name="Wang G."/>
            <person name="Qu G."/>
            <person name="Chen S."/>
        </authorList>
    </citation>
    <scope>NUCLEOTIDE SEQUENCE [LARGE SCALE GENOMIC DNA]</scope>
    <source>
        <strain evidence="2">SC-2020</strain>
    </source>
</reference>
<dbReference type="Pfam" id="PF04782">
    <property type="entry name" value="DUF632"/>
    <property type="match status" value="1"/>
</dbReference>
<gene>
    <name evidence="2" type="ORF">NC653_040298</name>
</gene>
<feature type="domain" description="DUF632" evidence="1">
    <location>
        <begin position="1"/>
        <end position="25"/>
    </location>
</feature>
<organism evidence="2 3">
    <name type="scientific">Populus alba x Populus x berolinensis</name>
    <dbReference type="NCBI Taxonomy" id="444605"/>
    <lineage>
        <taxon>Eukaryota</taxon>
        <taxon>Viridiplantae</taxon>
        <taxon>Streptophyta</taxon>
        <taxon>Embryophyta</taxon>
        <taxon>Tracheophyta</taxon>
        <taxon>Spermatophyta</taxon>
        <taxon>Magnoliopsida</taxon>
        <taxon>eudicotyledons</taxon>
        <taxon>Gunneridae</taxon>
        <taxon>Pentapetalae</taxon>
        <taxon>rosids</taxon>
        <taxon>fabids</taxon>
        <taxon>Malpighiales</taxon>
        <taxon>Salicaceae</taxon>
        <taxon>Saliceae</taxon>
        <taxon>Populus</taxon>
    </lineage>
</organism>
<comment type="caution">
    <text evidence="2">The sequence shown here is derived from an EMBL/GenBank/DDBJ whole genome shotgun (WGS) entry which is preliminary data.</text>
</comment>
<dbReference type="Proteomes" id="UP001164929">
    <property type="component" value="Chromosome 18"/>
</dbReference>
<evidence type="ECO:0000313" key="2">
    <source>
        <dbReference type="EMBL" id="KAJ6958600.1"/>
    </source>
</evidence>
<protein>
    <recommendedName>
        <fullName evidence="1">DUF632 domain-containing protein</fullName>
    </recommendedName>
</protein>
<accession>A0AAD6PRM5</accession>
<keyword evidence="3" id="KW-1185">Reference proteome</keyword>
<name>A0AAD6PRM5_9ROSI</name>
<dbReference type="AlphaFoldDB" id="A0AAD6PRM5"/>
<evidence type="ECO:0000259" key="1">
    <source>
        <dbReference type="Pfam" id="PF04782"/>
    </source>
</evidence>